<organism evidence="3 4">
    <name type="scientific">Leptonychotes weddellii</name>
    <name type="common">Weddell seal</name>
    <name type="synonym">Otaria weddellii</name>
    <dbReference type="NCBI Taxonomy" id="9713"/>
    <lineage>
        <taxon>Eukaryota</taxon>
        <taxon>Metazoa</taxon>
        <taxon>Chordata</taxon>
        <taxon>Craniata</taxon>
        <taxon>Vertebrata</taxon>
        <taxon>Euteleostomi</taxon>
        <taxon>Mammalia</taxon>
        <taxon>Eutheria</taxon>
        <taxon>Laurasiatheria</taxon>
        <taxon>Carnivora</taxon>
        <taxon>Caniformia</taxon>
        <taxon>Pinnipedia</taxon>
        <taxon>Phocidae</taxon>
        <taxon>Monachinae</taxon>
        <taxon>Lobodontini</taxon>
        <taxon>Leptonychotes</taxon>
    </lineage>
</organism>
<accession>A0A7F8RCB3</accession>
<dbReference type="PANTHER" id="PTHR15863">
    <property type="entry name" value="MRN COMPLEX-INTERACTING PROTEIN"/>
    <property type="match status" value="1"/>
</dbReference>
<dbReference type="PANTHER" id="PTHR15863:SF2">
    <property type="entry name" value="MRN COMPLEX-INTERACTING PROTEIN"/>
    <property type="match status" value="1"/>
</dbReference>
<dbReference type="Pfam" id="PF15749">
    <property type="entry name" value="MRNIP"/>
    <property type="match status" value="1"/>
</dbReference>
<gene>
    <name evidence="4" type="primary">MRNIP</name>
</gene>
<feature type="domain" description="MRN complex-interacting protein N-terminal" evidence="2">
    <location>
        <begin position="9"/>
        <end position="43"/>
    </location>
</feature>
<dbReference type="OrthoDB" id="5960226at2759"/>
<evidence type="ECO:0000259" key="2">
    <source>
        <dbReference type="Pfam" id="PF15749"/>
    </source>
</evidence>
<evidence type="ECO:0000313" key="3">
    <source>
        <dbReference type="Proteomes" id="UP000245341"/>
    </source>
</evidence>
<proteinExistence type="predicted"/>
<name>A0A7F8RCB3_LEPWE</name>
<dbReference type="GO" id="GO:0007095">
    <property type="term" value="P:mitotic G2 DNA damage checkpoint signaling"/>
    <property type="evidence" value="ECO:0007669"/>
    <property type="project" value="TreeGrafter"/>
</dbReference>
<protein>
    <submittedName>
        <fullName evidence="4">MRN complex-interacting protein</fullName>
    </submittedName>
</protein>
<keyword evidence="3" id="KW-1185">Reference proteome</keyword>
<sequence length="267" mass="29112">MAPSQRVRVLRCCSCRLFQAHQEKKSLKWTCKACGEKQSFLREVKWMEQWLENEGRPLVCRPESRAVGGTESEKCGSPEVERRQQQCRQGDLPSHPLVLPGHGSLLSLPLQDHAGLAGKVMEGGSHKDGGTGELSVPQGGPPRPAPQLRATSSKWDRFLLLPGNGPRVDTEPPVPLHRDPRPAGAALPEQGTPREGRPSRPLSAPKLPWPTHTLTSGSQRPCGKPPGQPQDTGPLAKGRPTVTGVQEPPLVRLCDLFETGEDFEDDL</sequence>
<dbReference type="KEGG" id="lww:102728645"/>
<dbReference type="CTD" id="51149"/>
<reference evidence="4" key="1">
    <citation type="submission" date="2025-08" db="UniProtKB">
        <authorList>
            <consortium name="RefSeq"/>
        </authorList>
    </citation>
    <scope>IDENTIFICATION</scope>
    <source>
        <tissue evidence="4">Liver</tissue>
    </source>
</reference>
<dbReference type="GO" id="GO:0005634">
    <property type="term" value="C:nucleus"/>
    <property type="evidence" value="ECO:0007669"/>
    <property type="project" value="TreeGrafter"/>
</dbReference>
<feature type="region of interest" description="Disordered" evidence="1">
    <location>
        <begin position="119"/>
        <end position="247"/>
    </location>
</feature>
<dbReference type="GO" id="GO:0003682">
    <property type="term" value="F:chromatin binding"/>
    <property type="evidence" value="ECO:0007669"/>
    <property type="project" value="TreeGrafter"/>
</dbReference>
<evidence type="ECO:0000256" key="1">
    <source>
        <dbReference type="SAM" id="MobiDB-lite"/>
    </source>
</evidence>
<feature type="region of interest" description="Disordered" evidence="1">
    <location>
        <begin position="65"/>
        <end position="100"/>
    </location>
</feature>
<evidence type="ECO:0000313" key="4">
    <source>
        <dbReference type="RefSeq" id="XP_030891035.1"/>
    </source>
</evidence>
<dbReference type="AlphaFoldDB" id="A0A7F8RCB3"/>
<feature type="compositionally biased region" description="Basic and acidic residues" evidence="1">
    <location>
        <begin position="71"/>
        <end position="84"/>
    </location>
</feature>
<dbReference type="InterPro" id="IPR049472">
    <property type="entry name" value="MRNIP_N"/>
</dbReference>
<dbReference type="InterPro" id="IPR032739">
    <property type="entry name" value="MRNIP"/>
</dbReference>
<dbReference type="RefSeq" id="XP_030891035.1">
    <property type="nucleotide sequence ID" value="XM_031035175.1"/>
</dbReference>
<dbReference type="Proteomes" id="UP000245341">
    <property type="component" value="Unplaced"/>
</dbReference>
<dbReference type="GeneID" id="102728645"/>